<evidence type="ECO:0000313" key="2">
    <source>
        <dbReference type="Proteomes" id="UP001219525"/>
    </source>
</evidence>
<gene>
    <name evidence="1" type="ORF">GGX14DRAFT_560788</name>
</gene>
<dbReference type="InterPro" id="IPR027417">
    <property type="entry name" value="P-loop_NTPase"/>
</dbReference>
<dbReference type="PANTHER" id="PTHR36978">
    <property type="entry name" value="P-LOOP CONTAINING NUCLEOTIDE TRIPHOSPHATE HYDROLASE"/>
    <property type="match status" value="1"/>
</dbReference>
<sequence>MSLTEIKDIDRRGATRKVPMVLLCLGYSRTGTASMRVALELLGYHETNHGFRVMMNPSDREMWTEAINAKFFGKGRLYGRAEWDQLLGHCMAVADVPHILFAEELVAAYPEAKVVLTIRDPDRWWASYSGTIAEMLRAPHGLHPWLVPRTLAKMRAFQHLVFRALFGTSSPTPEVAKACFVAHYDAVRRLVPRERLLEYHVGEGWSRLCVFLEKPVPEEPFPKLNDTPAYREYATRRNLGILRQTLRKYVAPAIVAVMAMLSSAFQLILISLCLTSTLAATDFDWQRLTADTKLNWTPCYSGFQCSRLQVPLDYNAAQSEFASIAIVRLPSTSPKSEYRGPILFNPGGPGGSGVDAIVGAGASFATIFGPEFDIVGFDTRGVSYSTPTISFFKTEADRRFLIPSAEIVIYPSLNASSNAVSKTWGDFSLLGQLALQSDTEHRLQHMSVCSLLPVRATPWPENTQES</sequence>
<comment type="caution">
    <text evidence="1">The sequence shown here is derived from an EMBL/GenBank/DDBJ whole genome shotgun (WGS) entry which is preliminary data.</text>
</comment>
<proteinExistence type="predicted"/>
<dbReference type="AlphaFoldDB" id="A0AAD6YJB5"/>
<organism evidence="1 2">
    <name type="scientific">Mycena pura</name>
    <dbReference type="NCBI Taxonomy" id="153505"/>
    <lineage>
        <taxon>Eukaryota</taxon>
        <taxon>Fungi</taxon>
        <taxon>Dikarya</taxon>
        <taxon>Basidiomycota</taxon>
        <taxon>Agaricomycotina</taxon>
        <taxon>Agaricomycetes</taxon>
        <taxon>Agaricomycetidae</taxon>
        <taxon>Agaricales</taxon>
        <taxon>Marasmiineae</taxon>
        <taxon>Mycenaceae</taxon>
        <taxon>Mycena</taxon>
    </lineage>
</organism>
<reference evidence="1" key="1">
    <citation type="submission" date="2023-03" db="EMBL/GenBank/DDBJ databases">
        <title>Massive genome expansion in bonnet fungi (Mycena s.s.) driven by repeated elements and novel gene families across ecological guilds.</title>
        <authorList>
            <consortium name="Lawrence Berkeley National Laboratory"/>
            <person name="Harder C.B."/>
            <person name="Miyauchi S."/>
            <person name="Viragh M."/>
            <person name="Kuo A."/>
            <person name="Thoen E."/>
            <person name="Andreopoulos B."/>
            <person name="Lu D."/>
            <person name="Skrede I."/>
            <person name="Drula E."/>
            <person name="Henrissat B."/>
            <person name="Morin E."/>
            <person name="Kohler A."/>
            <person name="Barry K."/>
            <person name="LaButti K."/>
            <person name="Morin E."/>
            <person name="Salamov A."/>
            <person name="Lipzen A."/>
            <person name="Mereny Z."/>
            <person name="Hegedus B."/>
            <person name="Baldrian P."/>
            <person name="Stursova M."/>
            <person name="Weitz H."/>
            <person name="Taylor A."/>
            <person name="Grigoriev I.V."/>
            <person name="Nagy L.G."/>
            <person name="Martin F."/>
            <person name="Kauserud H."/>
        </authorList>
    </citation>
    <scope>NUCLEOTIDE SEQUENCE</scope>
    <source>
        <strain evidence="1">9144</strain>
    </source>
</reference>
<dbReference type="SUPFAM" id="SSF52540">
    <property type="entry name" value="P-loop containing nucleoside triphosphate hydrolases"/>
    <property type="match status" value="1"/>
</dbReference>
<dbReference type="PANTHER" id="PTHR36978:SF4">
    <property type="entry name" value="P-LOOP CONTAINING NUCLEOSIDE TRIPHOSPHATE HYDROLASE PROTEIN"/>
    <property type="match status" value="1"/>
</dbReference>
<evidence type="ECO:0000313" key="1">
    <source>
        <dbReference type="EMBL" id="KAJ7218446.1"/>
    </source>
</evidence>
<dbReference type="Proteomes" id="UP001219525">
    <property type="component" value="Unassembled WGS sequence"/>
</dbReference>
<dbReference type="Pfam" id="PF17784">
    <property type="entry name" value="Sulfotransfer_4"/>
    <property type="match status" value="1"/>
</dbReference>
<dbReference type="InterPro" id="IPR040632">
    <property type="entry name" value="Sulfotransfer_4"/>
</dbReference>
<name>A0AAD6YJB5_9AGAR</name>
<dbReference type="Gene3D" id="3.40.50.300">
    <property type="entry name" value="P-loop containing nucleotide triphosphate hydrolases"/>
    <property type="match status" value="1"/>
</dbReference>
<keyword evidence="1" id="KW-0378">Hydrolase</keyword>
<accession>A0AAD6YJB5</accession>
<dbReference type="EMBL" id="JARJCW010000012">
    <property type="protein sequence ID" value="KAJ7218446.1"/>
    <property type="molecule type" value="Genomic_DNA"/>
</dbReference>
<protein>
    <submittedName>
        <fullName evidence="1">P-loop containing nucleoside triphosphate hydrolase protein</fullName>
    </submittedName>
</protein>
<keyword evidence="2" id="KW-1185">Reference proteome</keyword>
<dbReference type="GO" id="GO:0016787">
    <property type="term" value="F:hydrolase activity"/>
    <property type="evidence" value="ECO:0007669"/>
    <property type="project" value="UniProtKB-KW"/>
</dbReference>